<reference evidence="1 2" key="1">
    <citation type="submission" date="2024-02" db="EMBL/GenBank/DDBJ databases">
        <authorList>
            <person name="Chen Y."/>
            <person name="Shah S."/>
            <person name="Dougan E. K."/>
            <person name="Thang M."/>
            <person name="Chan C."/>
        </authorList>
    </citation>
    <scope>NUCLEOTIDE SEQUENCE [LARGE SCALE GENOMIC DNA]</scope>
</reference>
<comment type="caution">
    <text evidence="1">The sequence shown here is derived from an EMBL/GenBank/DDBJ whole genome shotgun (WGS) entry which is preliminary data.</text>
</comment>
<protein>
    <submittedName>
        <fullName evidence="1">Uncharacterized protein</fullName>
    </submittedName>
</protein>
<feature type="non-terminal residue" evidence="1">
    <location>
        <position position="60"/>
    </location>
</feature>
<evidence type="ECO:0000313" key="1">
    <source>
        <dbReference type="EMBL" id="CAK9039639.1"/>
    </source>
</evidence>
<keyword evidence="2" id="KW-1185">Reference proteome</keyword>
<accession>A0ABP0LNJ9</accession>
<name>A0ABP0LNJ9_9DINO</name>
<proteinExistence type="predicted"/>
<dbReference type="Proteomes" id="UP001642464">
    <property type="component" value="Unassembled WGS sequence"/>
</dbReference>
<sequence length="60" mass="6090">SASGLMCCKARVRAARVPRGFARTGSAANDSGFVEGDGIGPSRVIPAAWGKLGEVKLTAD</sequence>
<gene>
    <name evidence="1" type="ORF">SCF082_LOCUS23190</name>
</gene>
<feature type="non-terminal residue" evidence="1">
    <location>
        <position position="1"/>
    </location>
</feature>
<dbReference type="EMBL" id="CAXAMM010016681">
    <property type="protein sequence ID" value="CAK9039639.1"/>
    <property type="molecule type" value="Genomic_DNA"/>
</dbReference>
<evidence type="ECO:0000313" key="2">
    <source>
        <dbReference type="Proteomes" id="UP001642464"/>
    </source>
</evidence>
<organism evidence="1 2">
    <name type="scientific">Durusdinium trenchii</name>
    <dbReference type="NCBI Taxonomy" id="1381693"/>
    <lineage>
        <taxon>Eukaryota</taxon>
        <taxon>Sar</taxon>
        <taxon>Alveolata</taxon>
        <taxon>Dinophyceae</taxon>
        <taxon>Suessiales</taxon>
        <taxon>Symbiodiniaceae</taxon>
        <taxon>Durusdinium</taxon>
    </lineage>
</organism>